<gene>
    <name evidence="1" type="ORF">SPRG_06439</name>
</gene>
<dbReference type="PANTHER" id="PTHR46586:SF3">
    <property type="entry name" value="ANKYRIN REPEAT-CONTAINING PROTEIN"/>
    <property type="match status" value="1"/>
</dbReference>
<dbReference type="RefSeq" id="XP_012200646.1">
    <property type="nucleotide sequence ID" value="XM_012345256.1"/>
</dbReference>
<dbReference type="InterPro" id="IPR036770">
    <property type="entry name" value="Ankyrin_rpt-contain_sf"/>
</dbReference>
<reference evidence="1 2" key="1">
    <citation type="journal article" date="2013" name="PLoS Genet.">
        <title>Distinctive expansion of potential virulence genes in the genome of the oomycete fish pathogen Saprolegnia parasitica.</title>
        <authorList>
            <person name="Jiang R.H."/>
            <person name="de Bruijn I."/>
            <person name="Haas B.J."/>
            <person name="Belmonte R."/>
            <person name="Lobach L."/>
            <person name="Christie J."/>
            <person name="van den Ackerveken G."/>
            <person name="Bottin A."/>
            <person name="Bulone V."/>
            <person name="Diaz-Moreno S.M."/>
            <person name="Dumas B."/>
            <person name="Fan L."/>
            <person name="Gaulin E."/>
            <person name="Govers F."/>
            <person name="Grenville-Briggs L.J."/>
            <person name="Horner N.R."/>
            <person name="Levin J.Z."/>
            <person name="Mammella M."/>
            <person name="Meijer H.J."/>
            <person name="Morris P."/>
            <person name="Nusbaum C."/>
            <person name="Oome S."/>
            <person name="Phillips A.J."/>
            <person name="van Rooyen D."/>
            <person name="Rzeszutek E."/>
            <person name="Saraiva M."/>
            <person name="Secombes C.J."/>
            <person name="Seidl M.F."/>
            <person name="Snel B."/>
            <person name="Stassen J.H."/>
            <person name="Sykes S."/>
            <person name="Tripathy S."/>
            <person name="van den Berg H."/>
            <person name="Vega-Arreguin J.C."/>
            <person name="Wawra S."/>
            <person name="Young S.K."/>
            <person name="Zeng Q."/>
            <person name="Dieguez-Uribeondo J."/>
            <person name="Russ C."/>
            <person name="Tyler B.M."/>
            <person name="van West P."/>
        </authorList>
    </citation>
    <scope>NUCLEOTIDE SEQUENCE [LARGE SCALE GENOMIC DNA]</scope>
    <source>
        <strain evidence="1 2">CBS 223.65</strain>
    </source>
</reference>
<dbReference type="OMA" id="AFIACEE"/>
<proteinExistence type="predicted"/>
<dbReference type="STRING" id="695850.A0A067CDK8"/>
<accession>A0A067CDK8</accession>
<dbReference type="Gene3D" id="1.25.40.20">
    <property type="entry name" value="Ankyrin repeat-containing domain"/>
    <property type="match status" value="2"/>
</dbReference>
<dbReference type="PANTHER" id="PTHR46586">
    <property type="entry name" value="ANKYRIN REPEAT-CONTAINING PROTEIN"/>
    <property type="match status" value="1"/>
</dbReference>
<name>A0A067CDK8_SAPPC</name>
<organism evidence="1 2">
    <name type="scientific">Saprolegnia parasitica (strain CBS 223.65)</name>
    <dbReference type="NCBI Taxonomy" id="695850"/>
    <lineage>
        <taxon>Eukaryota</taxon>
        <taxon>Sar</taxon>
        <taxon>Stramenopiles</taxon>
        <taxon>Oomycota</taxon>
        <taxon>Saprolegniomycetes</taxon>
        <taxon>Saprolegniales</taxon>
        <taxon>Saprolegniaceae</taxon>
        <taxon>Saprolegnia</taxon>
    </lineage>
</organism>
<dbReference type="VEuPathDB" id="FungiDB:SPRG_06439"/>
<evidence type="ECO:0000313" key="1">
    <source>
        <dbReference type="EMBL" id="KDO28583.1"/>
    </source>
</evidence>
<dbReference type="SUPFAM" id="SSF48403">
    <property type="entry name" value="Ankyrin repeat"/>
    <property type="match status" value="1"/>
</dbReference>
<dbReference type="Pfam" id="PF12796">
    <property type="entry name" value="Ank_2"/>
    <property type="match status" value="1"/>
</dbReference>
<dbReference type="GeneID" id="24128787"/>
<keyword evidence="2" id="KW-1185">Reference proteome</keyword>
<protein>
    <submittedName>
        <fullName evidence="1">Uncharacterized protein</fullName>
    </submittedName>
</protein>
<sequence length="706" mass="77580">MSATFRSVILGQPEIAAIVFGYQAGLYEDVRPAFRACEELVEFDTCQKLYLCDASLYKTLAPSGRAGPTRFGSSRYLLRNDSRDDRLPLHLAIASGCVHLATRIIQCRPDLASEDAILLAFIKDQLETVEVLLDLRATLPALESLSTTHVASVQEESMCRFPVGFLVDLLARGDTKGLKLLQRFGTGPDDFEGRHDAQSNLTMSERVVRWAMPCATLANVALALELFPWFHSPGLLDDVASKGFLSLVRLLHGRRLKCSTNAMDKAAANGHLEVVGFLHSARGEGCTVRAMTDAAANGHLEVVRFLHFNRTEGCTTRALDGAICNGHLAIARFLIEHRSEGASLNILDEAAGNGHLEIVQYLHNLGSFGCTVGAVDKAAAGGHFDVVQFLLNNRSEGCSRADVVTRALTNGHLQTAKSLLYLGYPFPTSEIRWYVNTLRKPEMMDVVQLLLEKGGSLDASCILYACSANHLPLVRFLHERPCDFSGLYLIATAMKRKAWDVTAFLLAHGKTDVLLLALGCALPITLLDLVMRRLERQPELRDDKLLQVALRSDNVEAMRGLLTLGIGKPRECLVEIAGRPMHVTASKLLLPYCMDATKHLDNILYLLDLLALPNRRRKTTLQLITSDLLDQGRKASQTIQLAPSVAVRASTLLEAGKVVDWALALVICQRWTSDAPAAIEQLEKPASLVQDAELQTQLYHLLAHRS</sequence>
<dbReference type="EMBL" id="KK583210">
    <property type="protein sequence ID" value="KDO28583.1"/>
    <property type="molecule type" value="Genomic_DNA"/>
</dbReference>
<dbReference type="Proteomes" id="UP000030745">
    <property type="component" value="Unassembled WGS sequence"/>
</dbReference>
<dbReference type="InterPro" id="IPR052050">
    <property type="entry name" value="SecEffector_AnkRepeat"/>
</dbReference>
<dbReference type="KEGG" id="spar:SPRG_06439"/>
<dbReference type="OrthoDB" id="60283at2759"/>
<dbReference type="SMART" id="SM00248">
    <property type="entry name" value="ANK"/>
    <property type="match status" value="5"/>
</dbReference>
<dbReference type="AlphaFoldDB" id="A0A067CDK8"/>
<dbReference type="InterPro" id="IPR002110">
    <property type="entry name" value="Ankyrin_rpt"/>
</dbReference>
<evidence type="ECO:0000313" key="2">
    <source>
        <dbReference type="Proteomes" id="UP000030745"/>
    </source>
</evidence>